<dbReference type="OrthoDB" id="7594557at2"/>
<feature type="region of interest" description="Disordered" evidence="1">
    <location>
        <begin position="140"/>
        <end position="172"/>
    </location>
</feature>
<feature type="domain" description="Bacterial HORMA" evidence="2">
    <location>
        <begin position="4"/>
        <end position="169"/>
    </location>
</feature>
<protein>
    <recommendedName>
        <fullName evidence="2">Bacterial HORMA domain-containing protein</fullName>
    </recommendedName>
</protein>
<proteinExistence type="predicted"/>
<evidence type="ECO:0000259" key="2">
    <source>
        <dbReference type="Pfam" id="PF18138"/>
    </source>
</evidence>
<dbReference type="Proteomes" id="UP000037822">
    <property type="component" value="Unassembled WGS sequence"/>
</dbReference>
<dbReference type="Pfam" id="PF18138">
    <property type="entry name" value="bacHORMA_1"/>
    <property type="match status" value="1"/>
</dbReference>
<sequence>MSFTTSFTESSTFTITHARHMAAKVATDLKRMQRFYGYPSDSNIASYETEATDLIKAGYLKTVTYGFQRDGKWIEPSLVYTARELASSSSNDDDPGRVRPGADVSGAKFNSYLTYTAAWYALSDAQRDAFKKSLPFYRKSADEPGIDGYLDGDKTYSSGGRALDRSSVRSFR</sequence>
<gene>
    <name evidence="3" type="ORF">AE618_11330</name>
</gene>
<organism evidence="3 4">
    <name type="scientific">Bosea vaviloviae</name>
    <dbReference type="NCBI Taxonomy" id="1526658"/>
    <lineage>
        <taxon>Bacteria</taxon>
        <taxon>Pseudomonadati</taxon>
        <taxon>Pseudomonadota</taxon>
        <taxon>Alphaproteobacteria</taxon>
        <taxon>Hyphomicrobiales</taxon>
        <taxon>Boseaceae</taxon>
        <taxon>Bosea</taxon>
    </lineage>
</organism>
<comment type="caution">
    <text evidence="3">The sequence shown here is derived from an EMBL/GenBank/DDBJ whole genome shotgun (WGS) entry which is preliminary data.</text>
</comment>
<evidence type="ECO:0000313" key="4">
    <source>
        <dbReference type="Proteomes" id="UP000037822"/>
    </source>
</evidence>
<evidence type="ECO:0000313" key="3">
    <source>
        <dbReference type="EMBL" id="KPH80813.1"/>
    </source>
</evidence>
<dbReference type="PATRIC" id="fig|1526658.3.peg.2575"/>
<name>A0A0N1F4Y3_9HYPH</name>
<feature type="compositionally biased region" description="Basic and acidic residues" evidence="1">
    <location>
        <begin position="162"/>
        <end position="172"/>
    </location>
</feature>
<keyword evidence="4" id="KW-1185">Reference proteome</keyword>
<evidence type="ECO:0000256" key="1">
    <source>
        <dbReference type="SAM" id="MobiDB-lite"/>
    </source>
</evidence>
<dbReference type="AlphaFoldDB" id="A0A0N1F4Y3"/>
<dbReference type="InterPro" id="IPR041162">
    <property type="entry name" value="Bact_HORMA_1"/>
</dbReference>
<dbReference type="RefSeq" id="WP_054209173.1">
    <property type="nucleotide sequence ID" value="NZ_LGSZ01000037.1"/>
</dbReference>
<dbReference type="EMBL" id="LGSZ01000037">
    <property type="protein sequence ID" value="KPH80813.1"/>
    <property type="molecule type" value="Genomic_DNA"/>
</dbReference>
<reference evidence="3 4" key="1">
    <citation type="submission" date="2015-07" db="EMBL/GenBank/DDBJ databases">
        <title>Whole genome sequencing of Bosea vaviloviae isolated from cave pool.</title>
        <authorList>
            <person name="Tan N.E.H."/>
            <person name="Lee Y.P."/>
            <person name="Gan H.M."/>
            <person name="Barton H."/>
            <person name="Savka M.A."/>
        </authorList>
    </citation>
    <scope>NUCLEOTIDE SEQUENCE [LARGE SCALE GENOMIC DNA]</scope>
    <source>
        <strain evidence="3 4">SD260</strain>
    </source>
</reference>
<accession>A0A0N1F4Y3</accession>